<dbReference type="InterPro" id="IPR039866">
    <property type="entry name" value="CPQ"/>
</dbReference>
<evidence type="ECO:0000256" key="15">
    <source>
        <dbReference type="ARBA" id="ARBA00023049"/>
    </source>
</evidence>
<evidence type="ECO:0000256" key="17">
    <source>
        <dbReference type="ARBA" id="ARBA00023180"/>
    </source>
</evidence>
<dbReference type="GO" id="GO:0006508">
    <property type="term" value="P:proteolysis"/>
    <property type="evidence" value="ECO:0007669"/>
    <property type="project" value="UniProtKB-KW"/>
</dbReference>
<evidence type="ECO:0000256" key="9">
    <source>
        <dbReference type="ARBA" id="ARBA00022723"/>
    </source>
</evidence>
<dbReference type="InterPro" id="IPR007484">
    <property type="entry name" value="Peptidase_M28"/>
</dbReference>
<keyword evidence="13" id="KW-0862">Zinc</keyword>
<evidence type="ECO:0000256" key="7">
    <source>
        <dbReference type="ARBA" id="ARBA00022645"/>
    </source>
</evidence>
<dbReference type="PANTHER" id="PTHR12053:SF3">
    <property type="entry name" value="CARBOXYPEPTIDASE Q"/>
    <property type="match status" value="1"/>
</dbReference>
<evidence type="ECO:0000256" key="4">
    <source>
        <dbReference type="ARBA" id="ARBA00004613"/>
    </source>
</evidence>
<dbReference type="Proteomes" id="UP001165413">
    <property type="component" value="Unassembled WGS sequence"/>
</dbReference>
<keyword evidence="15" id="KW-0482">Metalloprotease</keyword>
<evidence type="ECO:0000256" key="10">
    <source>
        <dbReference type="ARBA" id="ARBA00022729"/>
    </source>
</evidence>
<accession>A0AA41X5D4</accession>
<dbReference type="GO" id="GO:0046872">
    <property type="term" value="F:metal ion binding"/>
    <property type="evidence" value="ECO:0007669"/>
    <property type="project" value="UniProtKB-KW"/>
</dbReference>
<keyword evidence="9" id="KW-0479">Metal-binding</keyword>
<keyword evidence="16" id="KW-0865">Zymogen</keyword>
<evidence type="ECO:0000256" key="8">
    <source>
        <dbReference type="ARBA" id="ARBA00022670"/>
    </source>
</evidence>
<keyword evidence="8" id="KW-0645">Protease</keyword>
<keyword evidence="14" id="KW-0333">Golgi apparatus</keyword>
<evidence type="ECO:0000256" key="3">
    <source>
        <dbReference type="ARBA" id="ARBA00004555"/>
    </source>
</evidence>
<dbReference type="GO" id="GO:0005764">
    <property type="term" value="C:lysosome"/>
    <property type="evidence" value="ECO:0007669"/>
    <property type="project" value="UniProtKB-SubCell"/>
</dbReference>
<evidence type="ECO:0000256" key="16">
    <source>
        <dbReference type="ARBA" id="ARBA00023145"/>
    </source>
</evidence>
<comment type="caution">
    <text evidence="22">The sequence shown here is derived from an EMBL/GenBank/DDBJ whole genome shotgun (WGS) entry which is preliminary data.</text>
</comment>
<dbReference type="Gene3D" id="3.40.630.10">
    <property type="entry name" value="Zn peptidases"/>
    <property type="match status" value="1"/>
</dbReference>
<protein>
    <recommendedName>
        <fullName evidence="5">Carboxypeptidase Q</fullName>
    </recommendedName>
    <alternativeName>
        <fullName evidence="20">Plasma glutamate carboxypeptidase</fullName>
    </alternativeName>
</protein>
<evidence type="ECO:0000256" key="18">
    <source>
        <dbReference type="ARBA" id="ARBA00023228"/>
    </source>
</evidence>
<keyword evidence="11" id="KW-0378">Hydrolase</keyword>
<evidence type="ECO:0000256" key="5">
    <source>
        <dbReference type="ARBA" id="ARBA00014116"/>
    </source>
</evidence>
<evidence type="ECO:0000256" key="2">
    <source>
        <dbReference type="ARBA" id="ARBA00004371"/>
    </source>
</evidence>
<keyword evidence="18" id="KW-0458">Lysosome</keyword>
<evidence type="ECO:0000259" key="21">
    <source>
        <dbReference type="Pfam" id="PF04389"/>
    </source>
</evidence>
<comment type="subunit">
    <text evidence="19">Homodimer. The monomeric form is inactive while the homodimer is active.</text>
</comment>
<keyword evidence="7" id="KW-0121">Carboxypeptidase</keyword>
<name>A0AA41X5D4_9ALTE</name>
<dbReference type="Gene3D" id="3.50.30.30">
    <property type="match status" value="1"/>
</dbReference>
<dbReference type="SUPFAM" id="SSF53187">
    <property type="entry name" value="Zn-dependent exopeptidases"/>
    <property type="match status" value="1"/>
</dbReference>
<dbReference type="PANTHER" id="PTHR12053">
    <property type="entry name" value="PROTEASE FAMILY M28 PLASMA GLUTAMATE CARBOXYPEPTIDASE-RELATED"/>
    <property type="match status" value="1"/>
</dbReference>
<dbReference type="GO" id="GO:0004180">
    <property type="term" value="F:carboxypeptidase activity"/>
    <property type="evidence" value="ECO:0007669"/>
    <property type="project" value="UniProtKB-KW"/>
</dbReference>
<organism evidence="22 23">
    <name type="scientific">Opacimonas viscosa</name>
    <dbReference type="NCBI Taxonomy" id="2961944"/>
    <lineage>
        <taxon>Bacteria</taxon>
        <taxon>Pseudomonadati</taxon>
        <taxon>Pseudomonadota</taxon>
        <taxon>Gammaproteobacteria</taxon>
        <taxon>Alteromonadales</taxon>
        <taxon>Alteromonadaceae</taxon>
        <taxon>Opacimonas</taxon>
    </lineage>
</organism>
<reference evidence="22" key="1">
    <citation type="submission" date="2022-07" db="EMBL/GenBank/DDBJ databases">
        <title>Characterization of the Novel Bacterium Alteromonas immobilis LMIT006 and Alteromonas gregis LMIT007.</title>
        <authorList>
            <person name="Lin X."/>
        </authorList>
    </citation>
    <scope>NUCLEOTIDE SEQUENCE</scope>
    <source>
        <strain evidence="22">LMIT007</strain>
    </source>
</reference>
<evidence type="ECO:0000256" key="12">
    <source>
        <dbReference type="ARBA" id="ARBA00022824"/>
    </source>
</evidence>
<keyword evidence="23" id="KW-1185">Reference proteome</keyword>
<evidence type="ECO:0000256" key="6">
    <source>
        <dbReference type="ARBA" id="ARBA00022525"/>
    </source>
</evidence>
<comment type="subcellular location">
    <subcellularLocation>
        <location evidence="1">Endoplasmic reticulum</location>
    </subcellularLocation>
    <subcellularLocation>
        <location evidence="3">Golgi apparatus</location>
    </subcellularLocation>
    <subcellularLocation>
        <location evidence="2">Lysosome</location>
    </subcellularLocation>
    <subcellularLocation>
        <location evidence="4">Secreted</location>
    </subcellularLocation>
</comment>
<evidence type="ECO:0000256" key="11">
    <source>
        <dbReference type="ARBA" id="ARBA00022801"/>
    </source>
</evidence>
<evidence type="ECO:0000256" key="14">
    <source>
        <dbReference type="ARBA" id="ARBA00023034"/>
    </source>
</evidence>
<dbReference type="EMBL" id="JANATA010000013">
    <property type="protein sequence ID" value="MCP3428924.1"/>
    <property type="molecule type" value="Genomic_DNA"/>
</dbReference>
<gene>
    <name evidence="22" type="ORF">NLF92_08195</name>
</gene>
<proteinExistence type="predicted"/>
<dbReference type="Pfam" id="PF04389">
    <property type="entry name" value="Peptidase_M28"/>
    <property type="match status" value="1"/>
</dbReference>
<evidence type="ECO:0000256" key="20">
    <source>
        <dbReference type="ARBA" id="ARBA00033328"/>
    </source>
</evidence>
<evidence type="ECO:0000256" key="1">
    <source>
        <dbReference type="ARBA" id="ARBA00004240"/>
    </source>
</evidence>
<dbReference type="GO" id="GO:0005576">
    <property type="term" value="C:extracellular region"/>
    <property type="evidence" value="ECO:0007669"/>
    <property type="project" value="UniProtKB-SubCell"/>
</dbReference>
<dbReference type="AlphaFoldDB" id="A0AA41X5D4"/>
<keyword evidence="10" id="KW-0732">Signal</keyword>
<evidence type="ECO:0000256" key="13">
    <source>
        <dbReference type="ARBA" id="ARBA00022833"/>
    </source>
</evidence>
<keyword evidence="12" id="KW-0256">Endoplasmic reticulum</keyword>
<evidence type="ECO:0000313" key="23">
    <source>
        <dbReference type="Proteomes" id="UP001165413"/>
    </source>
</evidence>
<sequence>MTDLTFVSKQLTKPFTLLALASTIALSGCNATQNSVFYQEKSPSKQAPKVLSDMDKHLAQVTYNSQQSYLSYNIVKSLTVEVGPRIAGSTGDKKAVAWAEAKFAELGFDKIYKQPVRVRNWERGFADARVIAPFAQQLVVTALGGSIATPEGGLTAPVVMFDSLDSLSAAEPSTVDGKIVFLNTRMQRDKAGRFYGKVVPNRVRGAVEAAKKNALAVIIRSVGTDNSRFAHTGVMRYDDAVKKIPAGAISTADADTLEAMFEQPSEVILDIEMQAKDAGWQTSYNVIGEFTGSTRPDEVVLISGHLDSWDEGTGALDDGAGVGIVMAAAKHVKDAVGQPERTIRVVLYAAEEIGLIGAYEYVRANKDELSNIIVAAESDFGAGKIYRLDTRFAQAVRDTPKTLYSALSDMGVELGNNTTNGGPDVSMLPKYGVPVVALKQDGYYYFDYHHTPNDTLDKINKDDIRQNQTIWSLLTTYMAMSDFDPRPAPNVQ</sequence>
<evidence type="ECO:0000313" key="22">
    <source>
        <dbReference type="EMBL" id="MCP3428924.1"/>
    </source>
</evidence>
<keyword evidence="17" id="KW-0325">Glycoprotein</keyword>
<feature type="domain" description="Peptidase M28" evidence="21">
    <location>
        <begin position="285"/>
        <end position="472"/>
    </location>
</feature>
<dbReference type="GO" id="GO:0070573">
    <property type="term" value="F:metallodipeptidase activity"/>
    <property type="evidence" value="ECO:0007669"/>
    <property type="project" value="InterPro"/>
</dbReference>
<dbReference type="RefSeq" id="WP_254100707.1">
    <property type="nucleotide sequence ID" value="NZ_JANATA010000013.1"/>
</dbReference>
<keyword evidence="6" id="KW-0964">Secreted</keyword>
<evidence type="ECO:0000256" key="19">
    <source>
        <dbReference type="ARBA" id="ARBA00025833"/>
    </source>
</evidence>